<dbReference type="OrthoDB" id="6499973at2759"/>
<evidence type="ECO:0000313" key="6">
    <source>
        <dbReference type="Proteomes" id="UP000014760"/>
    </source>
</evidence>
<feature type="transmembrane region" description="Helical" evidence="2">
    <location>
        <begin position="284"/>
        <end position="304"/>
    </location>
</feature>
<dbReference type="HOGENOM" id="CLU_001265_59_2_1"/>
<feature type="transmembrane region" description="Helical" evidence="2">
    <location>
        <begin position="316"/>
        <end position="340"/>
    </location>
</feature>
<reference evidence="4 6" key="2">
    <citation type="journal article" date="2013" name="Nature">
        <title>Insights into bilaterian evolution from three spiralian genomes.</title>
        <authorList>
            <person name="Simakov O."/>
            <person name="Marletaz F."/>
            <person name="Cho S.J."/>
            <person name="Edsinger-Gonzales E."/>
            <person name="Havlak P."/>
            <person name="Hellsten U."/>
            <person name="Kuo D.H."/>
            <person name="Larsson T."/>
            <person name="Lv J."/>
            <person name="Arendt D."/>
            <person name="Savage R."/>
            <person name="Osoegawa K."/>
            <person name="de Jong P."/>
            <person name="Grimwood J."/>
            <person name="Chapman J.A."/>
            <person name="Shapiro H."/>
            <person name="Aerts A."/>
            <person name="Otillar R.P."/>
            <person name="Terry A.Y."/>
            <person name="Boore J.L."/>
            <person name="Grigoriev I.V."/>
            <person name="Lindberg D.R."/>
            <person name="Seaver E.C."/>
            <person name="Weisblat D.A."/>
            <person name="Putnam N.H."/>
            <person name="Rokhsar D.S."/>
        </authorList>
    </citation>
    <scope>NUCLEOTIDE SEQUENCE</scope>
    <source>
        <strain evidence="4 6">I ESC-2004</strain>
    </source>
</reference>
<keyword evidence="2" id="KW-1133">Transmembrane helix</keyword>
<dbReference type="PANTHER" id="PTHR11360:SF260">
    <property type="entry name" value="MFS DOMAIN-CONTAINING PROTEIN"/>
    <property type="match status" value="1"/>
</dbReference>
<feature type="transmembrane region" description="Helical" evidence="2">
    <location>
        <begin position="114"/>
        <end position="135"/>
    </location>
</feature>
<feature type="transmembrane region" description="Helical" evidence="2">
    <location>
        <begin position="377"/>
        <end position="397"/>
    </location>
</feature>
<feature type="transmembrane region" description="Helical" evidence="2">
    <location>
        <begin position="346"/>
        <end position="370"/>
    </location>
</feature>
<feature type="domain" description="Major facilitator superfamily (MFS) profile" evidence="3">
    <location>
        <begin position="18"/>
        <end position="431"/>
    </location>
</feature>
<dbReference type="InterPro" id="IPR011701">
    <property type="entry name" value="MFS"/>
</dbReference>
<dbReference type="PROSITE" id="PS50850">
    <property type="entry name" value="MFS"/>
    <property type="match status" value="1"/>
</dbReference>
<feature type="transmembrane region" description="Helical" evidence="2">
    <location>
        <begin position="173"/>
        <end position="191"/>
    </location>
</feature>
<dbReference type="OMA" id="PYMTTKV"/>
<dbReference type="EMBL" id="KB306977">
    <property type="protein sequence ID" value="ELT99316.1"/>
    <property type="molecule type" value="Genomic_DNA"/>
</dbReference>
<dbReference type="InterPro" id="IPR050327">
    <property type="entry name" value="Proton-linked_MCT"/>
</dbReference>
<dbReference type="InterPro" id="IPR020846">
    <property type="entry name" value="MFS_dom"/>
</dbReference>
<dbReference type="Proteomes" id="UP000014760">
    <property type="component" value="Unassembled WGS sequence"/>
</dbReference>
<feature type="transmembrane region" description="Helical" evidence="2">
    <location>
        <begin position="83"/>
        <end position="102"/>
    </location>
</feature>
<evidence type="ECO:0000313" key="4">
    <source>
        <dbReference type="EMBL" id="ELT99316.1"/>
    </source>
</evidence>
<keyword evidence="2" id="KW-0812">Transmembrane</keyword>
<protein>
    <recommendedName>
        <fullName evidence="3">Major facilitator superfamily (MFS) profile domain-containing protein</fullName>
    </recommendedName>
</protein>
<organism evidence="4">
    <name type="scientific">Capitella teleta</name>
    <name type="common">Polychaete worm</name>
    <dbReference type="NCBI Taxonomy" id="283909"/>
    <lineage>
        <taxon>Eukaryota</taxon>
        <taxon>Metazoa</taxon>
        <taxon>Spiralia</taxon>
        <taxon>Lophotrochozoa</taxon>
        <taxon>Annelida</taxon>
        <taxon>Polychaeta</taxon>
        <taxon>Sedentaria</taxon>
        <taxon>Scolecida</taxon>
        <taxon>Capitellidae</taxon>
        <taxon>Capitella</taxon>
    </lineage>
</organism>
<dbReference type="AlphaFoldDB" id="R7U6P3"/>
<evidence type="ECO:0000259" key="3">
    <source>
        <dbReference type="PROSITE" id="PS50850"/>
    </source>
</evidence>
<evidence type="ECO:0000313" key="5">
    <source>
        <dbReference type="EnsemblMetazoa" id="CapteP173068"/>
    </source>
</evidence>
<feature type="transmembrane region" description="Helical" evidence="2">
    <location>
        <begin position="54"/>
        <end position="76"/>
    </location>
</feature>
<keyword evidence="2" id="KW-0472">Membrane</keyword>
<gene>
    <name evidence="4" type="ORF">CAPTEDRAFT_173068</name>
</gene>
<dbReference type="GO" id="GO:0016020">
    <property type="term" value="C:membrane"/>
    <property type="evidence" value="ECO:0007669"/>
    <property type="project" value="UniProtKB-SubCell"/>
</dbReference>
<feature type="transmembrane region" description="Helical" evidence="2">
    <location>
        <begin position="142"/>
        <end position="161"/>
    </location>
</feature>
<dbReference type="EMBL" id="AMQN01010070">
    <property type="status" value="NOT_ANNOTATED_CDS"/>
    <property type="molecule type" value="Genomic_DNA"/>
</dbReference>
<dbReference type="InterPro" id="IPR036259">
    <property type="entry name" value="MFS_trans_sf"/>
</dbReference>
<accession>R7U6P3</accession>
<feature type="transmembrane region" description="Helical" evidence="2">
    <location>
        <begin position="409"/>
        <end position="430"/>
    </location>
</feature>
<dbReference type="EnsemblMetazoa" id="CapteT173068">
    <property type="protein sequence ID" value="CapteP173068"/>
    <property type="gene ID" value="CapteG173068"/>
</dbReference>
<evidence type="ECO:0000256" key="2">
    <source>
        <dbReference type="SAM" id="Phobius"/>
    </source>
</evidence>
<sequence>MSRVKTIVPPDGAWGWVVLLGSFVAYFIADGWSYSFGIIFPSLLSYFEESRGKTALIAALLYGVPLLVSPIVCALTEAYGCRVVAMTGGLLTSVAFVVSSFAQSVDFLCFSIGILSSVGLSMIYVPSIVIVTCYFEKRRGLATGLAVTGSGLGAFAFPPLIEFLIEQYGWRQTLFLFGAIWLHVIPAGALFRPPPVVYTQSANAEESVELRAEETADVAASRHGCCWRFWREFKSLIALTFDKTLALSKPYLVFTAATFLLYLFVGMPYVYLMDKALIQGVQPTNAAFLFSIIGIGRTIGQVLLGFAGDSARINTLFLYGLALAIAGVGTVLVPVCYGYSLLGVFSFTFGFFVSVTYTLQMMCLVLMVGLERSTGAFGLLQMVQGIATLLGTPIAGWLYEATESYDVSFYVAGAWVFVSGLVLCVLPRIFKNRQQSSLSSL</sequence>
<name>R7U6P3_CAPTE</name>
<feature type="transmembrane region" description="Helical" evidence="2">
    <location>
        <begin position="12"/>
        <end position="34"/>
    </location>
</feature>
<keyword evidence="6" id="KW-1185">Reference proteome</keyword>
<evidence type="ECO:0000256" key="1">
    <source>
        <dbReference type="ARBA" id="ARBA00004141"/>
    </source>
</evidence>
<dbReference type="GO" id="GO:0008028">
    <property type="term" value="F:monocarboxylic acid transmembrane transporter activity"/>
    <property type="evidence" value="ECO:0007669"/>
    <property type="project" value="TreeGrafter"/>
</dbReference>
<dbReference type="CDD" id="cd17352">
    <property type="entry name" value="MFS_MCT_SLC16"/>
    <property type="match status" value="1"/>
</dbReference>
<dbReference type="Pfam" id="PF07690">
    <property type="entry name" value="MFS_1"/>
    <property type="match status" value="1"/>
</dbReference>
<reference evidence="5" key="3">
    <citation type="submission" date="2015-06" db="UniProtKB">
        <authorList>
            <consortium name="EnsemblMetazoa"/>
        </authorList>
    </citation>
    <scope>IDENTIFICATION</scope>
</reference>
<proteinExistence type="predicted"/>
<feature type="transmembrane region" description="Helical" evidence="2">
    <location>
        <begin position="251"/>
        <end position="272"/>
    </location>
</feature>
<dbReference type="PANTHER" id="PTHR11360">
    <property type="entry name" value="MONOCARBOXYLATE TRANSPORTER"/>
    <property type="match status" value="1"/>
</dbReference>
<dbReference type="SUPFAM" id="SSF103473">
    <property type="entry name" value="MFS general substrate transporter"/>
    <property type="match status" value="1"/>
</dbReference>
<comment type="subcellular location">
    <subcellularLocation>
        <location evidence="1">Membrane</location>
        <topology evidence="1">Multi-pass membrane protein</topology>
    </subcellularLocation>
</comment>
<dbReference type="Gene3D" id="1.20.1250.20">
    <property type="entry name" value="MFS general substrate transporter like domains"/>
    <property type="match status" value="2"/>
</dbReference>
<reference evidence="6" key="1">
    <citation type="submission" date="2012-12" db="EMBL/GenBank/DDBJ databases">
        <authorList>
            <person name="Hellsten U."/>
            <person name="Grimwood J."/>
            <person name="Chapman J.A."/>
            <person name="Shapiro H."/>
            <person name="Aerts A."/>
            <person name="Otillar R.P."/>
            <person name="Terry A.Y."/>
            <person name="Boore J.L."/>
            <person name="Simakov O."/>
            <person name="Marletaz F."/>
            <person name="Cho S.-J."/>
            <person name="Edsinger-Gonzales E."/>
            <person name="Havlak P."/>
            <person name="Kuo D.-H."/>
            <person name="Larsson T."/>
            <person name="Lv J."/>
            <person name="Arendt D."/>
            <person name="Savage R."/>
            <person name="Osoegawa K."/>
            <person name="de Jong P."/>
            <person name="Lindberg D.R."/>
            <person name="Seaver E.C."/>
            <person name="Weisblat D.A."/>
            <person name="Putnam N.H."/>
            <person name="Grigoriev I.V."/>
            <person name="Rokhsar D.S."/>
        </authorList>
    </citation>
    <scope>NUCLEOTIDE SEQUENCE</scope>
    <source>
        <strain evidence="6">I ESC-2004</strain>
    </source>
</reference>